<dbReference type="EMBL" id="KZ308520">
    <property type="protein sequence ID" value="KAG8230978.1"/>
    <property type="molecule type" value="Genomic_DNA"/>
</dbReference>
<sequence>MTGDSTAHPDRVRKIVFVCGKTYYSLAKHREETGVSDVAIIRLESLAPFPAHEILQEVSKYKKAKKFVNKYLMEYLSLQVFIWSQEEHQNMGAWSFVRPRFENLIGIKLRYAGRGPLAAPAVGIGSVHQQEAAAVISKPFSIQ</sequence>
<organism evidence="6 8">
    <name type="scientific">Ladona fulva</name>
    <name type="common">Scarce chaser dragonfly</name>
    <name type="synonym">Libellula fulva</name>
    <dbReference type="NCBI Taxonomy" id="123851"/>
    <lineage>
        <taxon>Eukaryota</taxon>
        <taxon>Metazoa</taxon>
        <taxon>Ecdysozoa</taxon>
        <taxon>Arthropoda</taxon>
        <taxon>Hexapoda</taxon>
        <taxon>Insecta</taxon>
        <taxon>Pterygota</taxon>
        <taxon>Palaeoptera</taxon>
        <taxon>Odonata</taxon>
        <taxon>Epiprocta</taxon>
        <taxon>Anisoptera</taxon>
        <taxon>Libelluloidea</taxon>
        <taxon>Libellulidae</taxon>
        <taxon>Ladona</taxon>
    </lineage>
</organism>
<dbReference type="EMBL" id="KZ308520">
    <property type="protein sequence ID" value="KAG8230977.1"/>
    <property type="molecule type" value="Genomic_DNA"/>
</dbReference>
<gene>
    <name evidence="6" type="ORF">J437_LFUL003935</name>
    <name evidence="7" type="ORF">J437_LFUL003936</name>
</gene>
<protein>
    <recommendedName>
        <fullName evidence="5">2-oxoglutarate dehydrogenase E1 component/KDG C-terminal domain-containing protein</fullName>
    </recommendedName>
</protein>
<evidence type="ECO:0000259" key="5">
    <source>
        <dbReference type="Pfam" id="PF16870"/>
    </source>
</evidence>
<dbReference type="Pfam" id="PF16870">
    <property type="entry name" value="OxoGdeHyase_C"/>
    <property type="match status" value="1"/>
</dbReference>
<dbReference type="OrthoDB" id="413077at2759"/>
<dbReference type="GO" id="GO:0016624">
    <property type="term" value="F:oxidoreductase activity, acting on the aldehyde or oxo group of donors, disulfide as acceptor"/>
    <property type="evidence" value="ECO:0007669"/>
    <property type="project" value="InterPro"/>
</dbReference>
<dbReference type="AlphaFoldDB" id="A0A8K0P2U4"/>
<feature type="domain" description="2-oxoglutarate dehydrogenase E1 component/KDG C-terminal" evidence="5">
    <location>
        <begin position="68"/>
        <end position="140"/>
    </location>
</feature>
<proteinExistence type="inferred from homology"/>
<keyword evidence="4" id="KW-0786">Thiamine pyrophosphate</keyword>
<reference evidence="6" key="1">
    <citation type="submission" date="2013-04" db="EMBL/GenBank/DDBJ databases">
        <authorList>
            <person name="Qu J."/>
            <person name="Murali S.C."/>
            <person name="Bandaranaike D."/>
            <person name="Bellair M."/>
            <person name="Blankenburg K."/>
            <person name="Chao H."/>
            <person name="Dinh H."/>
            <person name="Doddapaneni H."/>
            <person name="Downs B."/>
            <person name="Dugan-Rocha S."/>
            <person name="Elkadiri S."/>
            <person name="Gnanaolivu R.D."/>
            <person name="Hernandez B."/>
            <person name="Javaid M."/>
            <person name="Jayaseelan J.C."/>
            <person name="Lee S."/>
            <person name="Li M."/>
            <person name="Ming W."/>
            <person name="Munidasa M."/>
            <person name="Muniz J."/>
            <person name="Nguyen L."/>
            <person name="Ongeri F."/>
            <person name="Osuji N."/>
            <person name="Pu L.-L."/>
            <person name="Puazo M."/>
            <person name="Qu C."/>
            <person name="Quiroz J."/>
            <person name="Raj R."/>
            <person name="Weissenberger G."/>
            <person name="Xin Y."/>
            <person name="Zou X."/>
            <person name="Han Y."/>
            <person name="Richards S."/>
            <person name="Worley K."/>
            <person name="Muzny D."/>
            <person name="Gibbs R."/>
        </authorList>
    </citation>
    <scope>NUCLEOTIDE SEQUENCE</scope>
    <source>
        <strain evidence="6">Sampled in the wild</strain>
    </source>
</reference>
<comment type="caution">
    <text evidence="6">The sequence shown here is derived from an EMBL/GenBank/DDBJ whole genome shotgun (WGS) entry which is preliminary data.</text>
</comment>
<dbReference type="Proteomes" id="UP000792457">
    <property type="component" value="Unassembled WGS sequence"/>
</dbReference>
<reference evidence="6" key="2">
    <citation type="submission" date="2017-10" db="EMBL/GenBank/DDBJ databases">
        <title>Ladona fulva Genome sequencing and assembly.</title>
        <authorList>
            <person name="Murali S."/>
            <person name="Richards S."/>
            <person name="Bandaranaike D."/>
            <person name="Bellair M."/>
            <person name="Blankenburg K."/>
            <person name="Chao H."/>
            <person name="Dinh H."/>
            <person name="Doddapaneni H."/>
            <person name="Dugan-Rocha S."/>
            <person name="Elkadiri S."/>
            <person name="Gnanaolivu R."/>
            <person name="Hernandez B."/>
            <person name="Skinner E."/>
            <person name="Javaid M."/>
            <person name="Lee S."/>
            <person name="Li M."/>
            <person name="Ming W."/>
            <person name="Munidasa M."/>
            <person name="Muniz J."/>
            <person name="Nguyen L."/>
            <person name="Hughes D."/>
            <person name="Osuji N."/>
            <person name="Pu L.-L."/>
            <person name="Puazo M."/>
            <person name="Qu C."/>
            <person name="Quiroz J."/>
            <person name="Raj R."/>
            <person name="Weissenberger G."/>
            <person name="Xin Y."/>
            <person name="Zou X."/>
            <person name="Han Y."/>
            <person name="Worley K."/>
            <person name="Muzny D."/>
            <person name="Gibbs R."/>
        </authorList>
    </citation>
    <scope>NUCLEOTIDE SEQUENCE</scope>
    <source>
        <strain evidence="6">Sampled in the wild</strain>
    </source>
</reference>
<dbReference type="PANTHER" id="PTHR23152:SF4">
    <property type="entry name" value="2-OXOADIPATE DEHYDROGENASE COMPLEX COMPONENT E1"/>
    <property type="match status" value="1"/>
</dbReference>
<comment type="similarity">
    <text evidence="2">Belongs to the alpha-ketoglutarate dehydrogenase family.</text>
</comment>
<evidence type="ECO:0000256" key="4">
    <source>
        <dbReference type="ARBA" id="ARBA00023052"/>
    </source>
</evidence>
<evidence type="ECO:0000313" key="8">
    <source>
        <dbReference type="Proteomes" id="UP000792457"/>
    </source>
</evidence>
<evidence type="ECO:0000256" key="2">
    <source>
        <dbReference type="ARBA" id="ARBA00006936"/>
    </source>
</evidence>
<accession>A0A8K0P2U4</accession>
<evidence type="ECO:0000256" key="3">
    <source>
        <dbReference type="ARBA" id="ARBA00023002"/>
    </source>
</evidence>
<evidence type="ECO:0000313" key="6">
    <source>
        <dbReference type="EMBL" id="KAG8230977.1"/>
    </source>
</evidence>
<dbReference type="InterPro" id="IPR042179">
    <property type="entry name" value="KGD_C_sf"/>
</dbReference>
<comment type="cofactor">
    <cofactor evidence="1">
        <name>thiamine diphosphate</name>
        <dbReference type="ChEBI" id="CHEBI:58937"/>
    </cofactor>
</comment>
<dbReference type="GO" id="GO:0030976">
    <property type="term" value="F:thiamine pyrophosphate binding"/>
    <property type="evidence" value="ECO:0007669"/>
    <property type="project" value="InterPro"/>
</dbReference>
<evidence type="ECO:0000256" key="1">
    <source>
        <dbReference type="ARBA" id="ARBA00001964"/>
    </source>
</evidence>
<dbReference type="InterPro" id="IPR011603">
    <property type="entry name" value="2oxoglutarate_DH_E1"/>
</dbReference>
<evidence type="ECO:0000313" key="7">
    <source>
        <dbReference type="EMBL" id="KAG8230978.1"/>
    </source>
</evidence>
<dbReference type="InterPro" id="IPR031717">
    <property type="entry name" value="ODO-1/KGD_C"/>
</dbReference>
<dbReference type="PANTHER" id="PTHR23152">
    <property type="entry name" value="2-OXOGLUTARATE DEHYDROGENASE"/>
    <property type="match status" value="1"/>
</dbReference>
<keyword evidence="3" id="KW-0560">Oxidoreductase</keyword>
<dbReference type="Gene3D" id="3.40.50.11610">
    <property type="entry name" value="Multifunctional 2-oxoglutarate metabolism enzyme, C-terminal domain"/>
    <property type="match status" value="1"/>
</dbReference>
<name>A0A8K0P2U4_LADFU</name>
<keyword evidence="8" id="KW-1185">Reference proteome</keyword>